<protein>
    <submittedName>
        <fullName evidence="1">Holin</fullName>
    </submittedName>
</protein>
<gene>
    <name evidence="1" type="ORF">D5R93_05660</name>
</gene>
<accession>A0ABM6Z410</accession>
<dbReference type="EMBL" id="CP032514">
    <property type="protein sequence ID" value="AYD89658.1"/>
    <property type="molecule type" value="Genomic_DNA"/>
</dbReference>
<dbReference type="InterPro" id="IPR020109">
    <property type="entry name" value="Holin_r1t"/>
</dbReference>
<sequence length="70" mass="6970">MERGLKTGAQAMLALMTTGTVLTDVDWASALGVTGTAVVISVLTSLADPVSADVAQVRGGGADVLPVVED</sequence>
<name>A0ABM6Z410_9ACTO</name>
<dbReference type="Proteomes" id="UP000273001">
    <property type="component" value="Chromosome"/>
</dbReference>
<organism evidence="1 2">
    <name type="scientific">Actinomyces lilanjuaniae</name>
    <dbReference type="NCBI Taxonomy" id="2321394"/>
    <lineage>
        <taxon>Bacteria</taxon>
        <taxon>Bacillati</taxon>
        <taxon>Actinomycetota</taxon>
        <taxon>Actinomycetes</taxon>
        <taxon>Actinomycetales</taxon>
        <taxon>Actinomycetaceae</taxon>
        <taxon>Actinomyces</taxon>
    </lineage>
</organism>
<dbReference type="Pfam" id="PF16945">
    <property type="entry name" value="Phage_r1t_holin"/>
    <property type="match status" value="1"/>
</dbReference>
<reference evidence="1 2" key="1">
    <citation type="submission" date="2018-09" db="EMBL/GenBank/DDBJ databases">
        <authorList>
            <person name="Li J."/>
        </authorList>
    </citation>
    <scope>NUCLEOTIDE SEQUENCE [LARGE SCALE GENOMIC DNA]</scope>
    <source>
        <strain evidence="1 2">2129</strain>
    </source>
</reference>
<evidence type="ECO:0000313" key="2">
    <source>
        <dbReference type="Proteomes" id="UP000273001"/>
    </source>
</evidence>
<evidence type="ECO:0000313" key="1">
    <source>
        <dbReference type="EMBL" id="AYD89658.1"/>
    </source>
</evidence>
<proteinExistence type="predicted"/>
<keyword evidence="2" id="KW-1185">Reference proteome</keyword>